<dbReference type="PANTHER" id="PTHR31384">
    <property type="entry name" value="AUXIN RESPONSE FACTOR 4-RELATED"/>
    <property type="match status" value="1"/>
</dbReference>
<dbReference type="FunFam" id="2.30.30.1040:FF:000001">
    <property type="entry name" value="Auxin response factor"/>
    <property type="match status" value="1"/>
</dbReference>
<dbReference type="FunFam" id="2.40.330.10:FF:000001">
    <property type="entry name" value="Auxin response factor"/>
    <property type="match status" value="1"/>
</dbReference>
<evidence type="ECO:0000256" key="4">
    <source>
        <dbReference type="ARBA" id="ARBA00023015"/>
    </source>
</evidence>
<protein>
    <recommendedName>
        <fullName evidence="10">Auxin response factor</fullName>
    </recommendedName>
</protein>
<dbReference type="Proteomes" id="UP001190926">
    <property type="component" value="Unassembled WGS sequence"/>
</dbReference>
<organism evidence="12 13">
    <name type="scientific">Perilla frutescens var. hirtella</name>
    <name type="common">Perilla citriodora</name>
    <name type="synonym">Perilla setoyensis</name>
    <dbReference type="NCBI Taxonomy" id="608512"/>
    <lineage>
        <taxon>Eukaryota</taxon>
        <taxon>Viridiplantae</taxon>
        <taxon>Streptophyta</taxon>
        <taxon>Embryophyta</taxon>
        <taxon>Tracheophyta</taxon>
        <taxon>Spermatophyta</taxon>
        <taxon>Magnoliopsida</taxon>
        <taxon>eudicotyledons</taxon>
        <taxon>Gunneridae</taxon>
        <taxon>Pentapetalae</taxon>
        <taxon>asterids</taxon>
        <taxon>lamiids</taxon>
        <taxon>Lamiales</taxon>
        <taxon>Lamiaceae</taxon>
        <taxon>Nepetoideae</taxon>
        <taxon>Elsholtzieae</taxon>
        <taxon>Perilla</taxon>
    </lineage>
</organism>
<dbReference type="SUPFAM" id="SSF101936">
    <property type="entry name" value="DNA-binding pseudobarrel domain"/>
    <property type="match status" value="1"/>
</dbReference>
<dbReference type="EMBL" id="SDAM02000132">
    <property type="protein sequence ID" value="KAH6828014.1"/>
    <property type="molecule type" value="Genomic_DNA"/>
</dbReference>
<evidence type="ECO:0000256" key="1">
    <source>
        <dbReference type="ARBA" id="ARBA00004123"/>
    </source>
</evidence>
<keyword evidence="7 10" id="KW-0539">Nucleus</keyword>
<keyword evidence="3" id="KW-0217">Developmental protein</keyword>
<dbReference type="AlphaFoldDB" id="A0AAD4J6D8"/>
<dbReference type="Pfam" id="PF02362">
    <property type="entry name" value="B3"/>
    <property type="match status" value="1"/>
</dbReference>
<evidence type="ECO:0000256" key="3">
    <source>
        <dbReference type="ARBA" id="ARBA00022473"/>
    </source>
</evidence>
<evidence type="ECO:0000256" key="10">
    <source>
        <dbReference type="RuleBase" id="RU004561"/>
    </source>
</evidence>
<comment type="subunit">
    <text evidence="10">Homodimers and heterodimers.</text>
</comment>
<reference evidence="12 13" key="1">
    <citation type="journal article" date="2021" name="Nat. Commun.">
        <title>Incipient diploidization of the medicinal plant Perilla within 10,000 years.</title>
        <authorList>
            <person name="Zhang Y."/>
            <person name="Shen Q."/>
            <person name="Leng L."/>
            <person name="Zhang D."/>
            <person name="Chen S."/>
            <person name="Shi Y."/>
            <person name="Ning Z."/>
            <person name="Chen S."/>
        </authorList>
    </citation>
    <scope>NUCLEOTIDE SEQUENCE [LARGE SCALE GENOMIC DNA]</scope>
    <source>
        <strain evidence="13">cv. PC099</strain>
    </source>
</reference>
<keyword evidence="13" id="KW-1185">Reference proteome</keyword>
<dbReference type="Gene3D" id="2.30.30.1040">
    <property type="match status" value="1"/>
</dbReference>
<dbReference type="GO" id="GO:0005634">
    <property type="term" value="C:nucleus"/>
    <property type="evidence" value="ECO:0007669"/>
    <property type="project" value="UniProtKB-SubCell"/>
</dbReference>
<name>A0AAD4J6D8_PERFH</name>
<evidence type="ECO:0000256" key="2">
    <source>
        <dbReference type="ARBA" id="ARBA00007853"/>
    </source>
</evidence>
<evidence type="ECO:0000256" key="6">
    <source>
        <dbReference type="ARBA" id="ARBA00023163"/>
    </source>
</evidence>
<dbReference type="GO" id="GO:0009734">
    <property type="term" value="P:auxin-activated signaling pathway"/>
    <property type="evidence" value="ECO:0007669"/>
    <property type="project" value="UniProtKB-KW"/>
</dbReference>
<gene>
    <name evidence="12" type="ORF">C2S53_015177</name>
</gene>
<dbReference type="GO" id="GO:0003677">
    <property type="term" value="F:DNA binding"/>
    <property type="evidence" value="ECO:0007669"/>
    <property type="project" value="UniProtKB-KW"/>
</dbReference>
<comment type="similarity">
    <text evidence="2 10">Belongs to the ARF family.</text>
</comment>
<evidence type="ECO:0000256" key="8">
    <source>
        <dbReference type="ARBA" id="ARBA00023294"/>
    </source>
</evidence>
<dbReference type="InterPro" id="IPR044835">
    <property type="entry name" value="ARF_plant"/>
</dbReference>
<dbReference type="SMART" id="SM01019">
    <property type="entry name" value="B3"/>
    <property type="match status" value="1"/>
</dbReference>
<comment type="subcellular location">
    <subcellularLocation>
        <location evidence="1 10">Nucleus</location>
    </subcellularLocation>
</comment>
<keyword evidence="5 10" id="KW-0238">DNA-binding</keyword>
<dbReference type="Gene3D" id="2.40.330.10">
    <property type="entry name" value="DNA-binding pseudobarrel domain"/>
    <property type="match status" value="1"/>
</dbReference>
<accession>A0AAD4J6D8</accession>
<comment type="caution">
    <text evidence="12">The sequence shown here is derived from an EMBL/GenBank/DDBJ whole genome shotgun (WGS) entry which is preliminary data.</text>
</comment>
<evidence type="ECO:0000256" key="5">
    <source>
        <dbReference type="ARBA" id="ARBA00023125"/>
    </source>
</evidence>
<keyword evidence="6 10" id="KW-0804">Transcription</keyword>
<evidence type="ECO:0000259" key="11">
    <source>
        <dbReference type="PROSITE" id="PS50863"/>
    </source>
</evidence>
<dbReference type="InterPro" id="IPR003340">
    <property type="entry name" value="B3_DNA-bd"/>
</dbReference>
<comment type="function">
    <text evidence="10">Auxin response factors (ARFs) are transcriptional factors that bind specifically to the DNA sequence 5'-TGTCTC-3' found in the auxin-responsive promoter elements (AuxREs).</text>
</comment>
<evidence type="ECO:0000313" key="13">
    <source>
        <dbReference type="Proteomes" id="UP001190926"/>
    </source>
</evidence>
<dbReference type="CDD" id="cd10017">
    <property type="entry name" value="B3_DNA"/>
    <property type="match status" value="1"/>
</dbReference>
<dbReference type="GO" id="GO:0009835">
    <property type="term" value="P:fruit ripening"/>
    <property type="evidence" value="ECO:0007669"/>
    <property type="project" value="UniProtKB-KW"/>
</dbReference>
<dbReference type="GO" id="GO:0006355">
    <property type="term" value="P:regulation of DNA-templated transcription"/>
    <property type="evidence" value="ECO:0007669"/>
    <property type="project" value="InterPro"/>
</dbReference>
<evidence type="ECO:0000256" key="9">
    <source>
        <dbReference type="ARBA" id="ARBA00033478"/>
    </source>
</evidence>
<dbReference type="Pfam" id="PF06507">
    <property type="entry name" value="ARF_AD"/>
    <property type="match status" value="1"/>
</dbReference>
<evidence type="ECO:0000313" key="12">
    <source>
        <dbReference type="EMBL" id="KAH6828014.1"/>
    </source>
</evidence>
<dbReference type="InterPro" id="IPR015300">
    <property type="entry name" value="DNA-bd_pseudobarrel_sf"/>
</dbReference>
<keyword evidence="9" id="KW-0292">Fruit ripening</keyword>
<keyword evidence="4 10" id="KW-0805">Transcription regulation</keyword>
<dbReference type="InterPro" id="IPR010525">
    <property type="entry name" value="ARF_dom"/>
</dbReference>
<keyword evidence="8 10" id="KW-0927">Auxin signaling pathway</keyword>
<dbReference type="PANTHER" id="PTHR31384:SF102">
    <property type="entry name" value="AUXIN RESPONSE FACTOR 4"/>
    <property type="match status" value="1"/>
</dbReference>
<feature type="domain" description="TF-B3" evidence="11">
    <location>
        <begin position="118"/>
        <end position="220"/>
    </location>
</feature>
<proteinExistence type="inferred from homology"/>
<dbReference type="PROSITE" id="PS50863">
    <property type="entry name" value="B3"/>
    <property type="match status" value="1"/>
</dbReference>
<evidence type="ECO:0000256" key="7">
    <source>
        <dbReference type="ARBA" id="ARBA00023242"/>
    </source>
</evidence>
<sequence length="611" mass="68184">MEIDLNLAVCDEIEKNACGAVTILPKKGDLVVYFPQGHLEVQANTEAALPWFDLPPQILCRVVDVQLIANKENDEVYAQLSLDRMPQTEMGMGGVKLEGKERVEEGGINGGEATSHMFCKTLTASDTSTHGGFSVPRRAAEDCFPPLNYEEQRPSQEVVATDLHGVEWKFRHIYRGQPRRHLLTTGWSIFVNQKNLVSGDAVLFLRGEAGELRLGIRRATRPTNDSINKNVNVAANANAMFNVVYSPRATHSAFIVPYQKYLQCTASPVPVGTRFKMNYHLDDDSPQTRFTGVVTGVSDADPYRWPNSKWRSLMVRWDHMVDRQERVSPWDINIDPSRTSYANTPLALSIHPFPGMKRLRSNPSPDATSFSRGDLVSVRSSSKVLQGQENVGFMSDRPITAPPNRMEKIISNGGEFARNPGHPTFTGFPKVLQGQEICSFRSLARLKPRHFPTPIFYPLVSEGSRNLAFFKDGHVPPMLSSFSDSRRRAATEMHPANEWRALEKTSANMNSRNGLELEKVPICKVFGFSLTEDHATLNAQGQSKRSCTKVHKQGSRAMNLSQLHRYDSLLSELERLFSMEEGLVRDPSHGPYAGSDNDMVVGVRSTAVSLL</sequence>